<protein>
    <recommendedName>
        <fullName evidence="8">FXYD domain-containing ion transport regulator</fullName>
    </recommendedName>
</protein>
<gene>
    <name evidence="9" type="ORF">NDU88_010606</name>
</gene>
<feature type="transmembrane region" description="Helical" evidence="8">
    <location>
        <begin position="64"/>
        <end position="84"/>
    </location>
</feature>
<dbReference type="Gene3D" id="1.20.5.780">
    <property type="entry name" value="Single helix bin"/>
    <property type="match status" value="1"/>
</dbReference>
<comment type="subcellular location">
    <subcellularLocation>
        <location evidence="1">Membrane</location>
        <topology evidence="1">Single-pass membrane protein</topology>
    </subcellularLocation>
</comment>
<keyword evidence="5 8" id="KW-1133">Transmembrane helix</keyword>
<evidence type="ECO:0000256" key="3">
    <source>
        <dbReference type="ARBA" id="ARBA00022448"/>
    </source>
</evidence>
<comment type="caution">
    <text evidence="9">The sequence shown here is derived from an EMBL/GenBank/DDBJ whole genome shotgun (WGS) entry which is preliminary data.</text>
</comment>
<dbReference type="GO" id="GO:0043269">
    <property type="term" value="P:regulation of monoatomic ion transport"/>
    <property type="evidence" value="ECO:0007669"/>
    <property type="project" value="InterPro"/>
</dbReference>
<keyword evidence="10" id="KW-1185">Reference proteome</keyword>
<keyword evidence="4 8" id="KW-0812">Transmembrane</keyword>
<evidence type="ECO:0000313" key="9">
    <source>
        <dbReference type="EMBL" id="KAJ1132280.1"/>
    </source>
</evidence>
<dbReference type="GO" id="GO:0006811">
    <property type="term" value="P:monoatomic ion transport"/>
    <property type="evidence" value="ECO:0007669"/>
    <property type="project" value="UniProtKB-KW"/>
</dbReference>
<dbReference type="InterPro" id="IPR000272">
    <property type="entry name" value="Ion-transport_regulator_FXYD"/>
</dbReference>
<dbReference type="GO" id="GO:0017080">
    <property type="term" value="F:sodium channel regulator activity"/>
    <property type="evidence" value="ECO:0007669"/>
    <property type="project" value="TreeGrafter"/>
</dbReference>
<accession>A0AAV7PZ86</accession>
<evidence type="ECO:0000256" key="1">
    <source>
        <dbReference type="ARBA" id="ARBA00004167"/>
    </source>
</evidence>
<evidence type="ECO:0000256" key="4">
    <source>
        <dbReference type="ARBA" id="ARBA00022692"/>
    </source>
</evidence>
<keyword evidence="3 8" id="KW-0813">Transport</keyword>
<keyword evidence="7 8" id="KW-0472">Membrane</keyword>
<evidence type="ECO:0000256" key="8">
    <source>
        <dbReference type="RuleBase" id="RU364131"/>
    </source>
</evidence>
<evidence type="ECO:0000256" key="6">
    <source>
        <dbReference type="ARBA" id="ARBA00023065"/>
    </source>
</evidence>
<comment type="similarity">
    <text evidence="2 8">Belongs to the FXYD family.</text>
</comment>
<dbReference type="AlphaFoldDB" id="A0AAV7PZ86"/>
<dbReference type="InterPro" id="IPR047297">
    <property type="entry name" value="FXYD_motif"/>
</dbReference>
<evidence type="ECO:0000256" key="5">
    <source>
        <dbReference type="ARBA" id="ARBA00022989"/>
    </source>
</evidence>
<proteinExistence type="inferred from homology"/>
<dbReference type="Proteomes" id="UP001066276">
    <property type="component" value="Chromosome 7"/>
</dbReference>
<sequence length="108" mass="12409">MEEFPRREYRNCSKLLKQLEEKALTASLINKSQASSAELSMESSTSKVVDQFYYDYDTLRRNGLLFAAVMIIIGMFVLVDYSFLKRITRQGKARKLAASRDQKGRTSV</sequence>
<dbReference type="GO" id="GO:0016020">
    <property type="term" value="C:membrane"/>
    <property type="evidence" value="ECO:0007669"/>
    <property type="project" value="UniProtKB-SubCell"/>
</dbReference>
<dbReference type="PROSITE" id="PS01310">
    <property type="entry name" value="FXYD"/>
    <property type="match status" value="1"/>
</dbReference>
<keyword evidence="6 8" id="KW-0406">Ion transport</keyword>
<dbReference type="EMBL" id="JANPWB010000011">
    <property type="protein sequence ID" value="KAJ1132280.1"/>
    <property type="molecule type" value="Genomic_DNA"/>
</dbReference>
<evidence type="ECO:0000313" key="10">
    <source>
        <dbReference type="Proteomes" id="UP001066276"/>
    </source>
</evidence>
<reference evidence="9" key="1">
    <citation type="journal article" date="2022" name="bioRxiv">
        <title>Sequencing and chromosome-scale assembly of the giantPleurodeles waltlgenome.</title>
        <authorList>
            <person name="Brown T."/>
            <person name="Elewa A."/>
            <person name="Iarovenko S."/>
            <person name="Subramanian E."/>
            <person name="Araus A.J."/>
            <person name="Petzold A."/>
            <person name="Susuki M."/>
            <person name="Suzuki K.-i.T."/>
            <person name="Hayashi T."/>
            <person name="Toyoda A."/>
            <person name="Oliveira C."/>
            <person name="Osipova E."/>
            <person name="Leigh N.D."/>
            <person name="Simon A."/>
            <person name="Yun M.H."/>
        </authorList>
    </citation>
    <scope>NUCLEOTIDE SEQUENCE</scope>
    <source>
        <strain evidence="9">20211129_DDA</strain>
        <tissue evidence="9">Liver</tissue>
    </source>
</reference>
<evidence type="ECO:0000256" key="2">
    <source>
        <dbReference type="ARBA" id="ARBA00005948"/>
    </source>
</evidence>
<evidence type="ECO:0000256" key="7">
    <source>
        <dbReference type="ARBA" id="ARBA00023136"/>
    </source>
</evidence>
<name>A0AAV7PZ86_PLEWA</name>
<organism evidence="9 10">
    <name type="scientific">Pleurodeles waltl</name>
    <name type="common">Iberian ribbed newt</name>
    <dbReference type="NCBI Taxonomy" id="8319"/>
    <lineage>
        <taxon>Eukaryota</taxon>
        <taxon>Metazoa</taxon>
        <taxon>Chordata</taxon>
        <taxon>Craniata</taxon>
        <taxon>Vertebrata</taxon>
        <taxon>Euteleostomi</taxon>
        <taxon>Amphibia</taxon>
        <taxon>Batrachia</taxon>
        <taxon>Caudata</taxon>
        <taxon>Salamandroidea</taxon>
        <taxon>Salamandridae</taxon>
        <taxon>Pleurodelinae</taxon>
        <taxon>Pleurodeles</taxon>
    </lineage>
</organism>
<dbReference type="PANTHER" id="PTHR14132">
    <property type="entry name" value="SODIUM/POTASSIUM-TRANSPORTING ATPASE SUBUNIT GAMMA"/>
    <property type="match status" value="1"/>
</dbReference>
<dbReference type="Pfam" id="PF02038">
    <property type="entry name" value="ATP1G1_PLM_MAT8"/>
    <property type="match status" value="1"/>
</dbReference>